<dbReference type="EMBL" id="JAULSV010000007">
    <property type="protein sequence ID" value="KAK0639068.1"/>
    <property type="molecule type" value="Genomic_DNA"/>
</dbReference>
<name>A0AA40CIT9_9PEZI</name>
<dbReference type="Proteomes" id="UP001174936">
    <property type="component" value="Unassembled WGS sequence"/>
</dbReference>
<evidence type="ECO:0000313" key="1">
    <source>
        <dbReference type="EMBL" id="KAK0639068.1"/>
    </source>
</evidence>
<sequence>MPRDYGFLPATTPAWKGNLPVGHGGTYRETDAGKFGAAAVNWVQWLLRGDNTAAQFFTGAGAKDAGWTVESRSLDVMKVAAVRGTWVGR</sequence>
<keyword evidence="2" id="KW-1185">Reference proteome</keyword>
<dbReference type="AlphaFoldDB" id="A0AA40CIT9"/>
<proteinExistence type="predicted"/>
<dbReference type="Gene3D" id="3.40.50.1820">
    <property type="entry name" value="alpha/beta hydrolase"/>
    <property type="match status" value="1"/>
</dbReference>
<gene>
    <name evidence="1" type="ORF">B0T16DRAFT_236416</name>
</gene>
<dbReference type="InterPro" id="IPR029058">
    <property type="entry name" value="AB_hydrolase_fold"/>
</dbReference>
<comment type="caution">
    <text evidence="1">The sequence shown here is derived from an EMBL/GenBank/DDBJ whole genome shotgun (WGS) entry which is preliminary data.</text>
</comment>
<reference evidence="1" key="1">
    <citation type="submission" date="2023-06" db="EMBL/GenBank/DDBJ databases">
        <title>Genome-scale phylogeny and comparative genomics of the fungal order Sordariales.</title>
        <authorList>
            <consortium name="Lawrence Berkeley National Laboratory"/>
            <person name="Hensen N."/>
            <person name="Bonometti L."/>
            <person name="Westerberg I."/>
            <person name="Brannstrom I.O."/>
            <person name="Guillou S."/>
            <person name="Cros-Aarteil S."/>
            <person name="Calhoun S."/>
            <person name="Haridas S."/>
            <person name="Kuo A."/>
            <person name="Mondo S."/>
            <person name="Pangilinan J."/>
            <person name="Riley R."/>
            <person name="Labutti K."/>
            <person name="Andreopoulos B."/>
            <person name="Lipzen A."/>
            <person name="Chen C."/>
            <person name="Yanf M."/>
            <person name="Daum C."/>
            <person name="Ng V."/>
            <person name="Clum A."/>
            <person name="Steindorff A."/>
            <person name="Ohm R."/>
            <person name="Martin F."/>
            <person name="Silar P."/>
            <person name="Natvig D."/>
            <person name="Lalanne C."/>
            <person name="Gautier V."/>
            <person name="Ament-Velasquez S.L."/>
            <person name="Kruys A."/>
            <person name="Hutchinson M.I."/>
            <person name="Powell A.J."/>
            <person name="Barry K."/>
            <person name="Miller A.N."/>
            <person name="Grigoriev I.V."/>
            <person name="Debuchy R."/>
            <person name="Gladieux P."/>
            <person name="Thoren M.H."/>
            <person name="Johannesson H."/>
        </authorList>
    </citation>
    <scope>NUCLEOTIDE SEQUENCE</scope>
    <source>
        <strain evidence="1">SMH2532-1</strain>
    </source>
</reference>
<evidence type="ECO:0000313" key="2">
    <source>
        <dbReference type="Proteomes" id="UP001174936"/>
    </source>
</evidence>
<organism evidence="1 2">
    <name type="scientific">Cercophora newfieldiana</name>
    <dbReference type="NCBI Taxonomy" id="92897"/>
    <lineage>
        <taxon>Eukaryota</taxon>
        <taxon>Fungi</taxon>
        <taxon>Dikarya</taxon>
        <taxon>Ascomycota</taxon>
        <taxon>Pezizomycotina</taxon>
        <taxon>Sordariomycetes</taxon>
        <taxon>Sordariomycetidae</taxon>
        <taxon>Sordariales</taxon>
        <taxon>Lasiosphaeriaceae</taxon>
        <taxon>Cercophora</taxon>
    </lineage>
</organism>
<accession>A0AA40CIT9</accession>
<protein>
    <submittedName>
        <fullName evidence="1">Uncharacterized protein</fullName>
    </submittedName>
</protein>